<keyword evidence="2" id="KW-1185">Reference proteome</keyword>
<dbReference type="PANTHER" id="PTHR34989">
    <property type="entry name" value="PROTEIN HDED"/>
    <property type="match status" value="1"/>
</dbReference>
<comment type="caution">
    <text evidence="1">The sequence shown here is derived from an EMBL/GenBank/DDBJ whole genome shotgun (WGS) entry which is preliminary data.</text>
</comment>
<dbReference type="PANTHER" id="PTHR34989:SF1">
    <property type="entry name" value="PROTEIN HDED"/>
    <property type="match status" value="1"/>
</dbReference>
<dbReference type="EMBL" id="QICD01000013">
    <property type="protein sequence ID" value="RNL43198.1"/>
    <property type="molecule type" value="Genomic_DNA"/>
</dbReference>
<dbReference type="RefSeq" id="WP_114566700.1">
    <property type="nucleotide sequence ID" value="NZ_QICD01000013.1"/>
</dbReference>
<protein>
    <submittedName>
        <fullName evidence="1">Uncharacterized protein</fullName>
    </submittedName>
</protein>
<dbReference type="InterPro" id="IPR005325">
    <property type="entry name" value="DUF308_memb"/>
</dbReference>
<dbReference type="Pfam" id="PF03729">
    <property type="entry name" value="DUF308"/>
    <property type="match status" value="2"/>
</dbReference>
<dbReference type="AlphaFoldDB" id="A0A369LI56"/>
<organism evidence="1 2">
    <name type="scientific">Paraeggerthella hongkongensis</name>
    <dbReference type="NCBI Taxonomy" id="230658"/>
    <lineage>
        <taxon>Bacteria</taxon>
        <taxon>Bacillati</taxon>
        <taxon>Actinomycetota</taxon>
        <taxon>Coriobacteriia</taxon>
        <taxon>Eggerthellales</taxon>
        <taxon>Eggerthellaceae</taxon>
        <taxon>Paraeggerthella</taxon>
    </lineage>
</organism>
<reference evidence="2" key="1">
    <citation type="submission" date="2018-05" db="EMBL/GenBank/DDBJ databases">
        <title>Genome Sequencing of selected type strains of the family Eggerthellaceae.</title>
        <authorList>
            <person name="Danylec N."/>
            <person name="Stoll D.A."/>
            <person name="Doetsch A."/>
            <person name="Huch M."/>
        </authorList>
    </citation>
    <scope>NUCLEOTIDE SEQUENCE [LARGE SCALE GENOMIC DNA]</scope>
    <source>
        <strain evidence="2">DSM 16106</strain>
    </source>
</reference>
<dbReference type="Proteomes" id="UP000278632">
    <property type="component" value="Unassembled WGS sequence"/>
</dbReference>
<dbReference type="GO" id="GO:0005886">
    <property type="term" value="C:plasma membrane"/>
    <property type="evidence" value="ECO:0007669"/>
    <property type="project" value="TreeGrafter"/>
</dbReference>
<name>A0A369LI56_9ACTN</name>
<gene>
    <name evidence="1" type="ORF">DMP08_07640</name>
</gene>
<accession>A0A369LI56</accession>
<proteinExistence type="predicted"/>
<evidence type="ECO:0000313" key="1">
    <source>
        <dbReference type="EMBL" id="RNL43198.1"/>
    </source>
</evidence>
<sequence length="182" mass="19182">MKSFIDVIRSNILVQAVLSIALGLLLAFWPGATVLTVVYLLALYLAVSGAASLFSYFRSSSGRYRSAGVLTSAVVLLVLALLVFLFPQAVAGFFSLILGILLLVGGVVNAIRSIELRAYQGSTWIASLVISAAVAIGGVVIVVNPFETTAAFVLMLGVLLIVKGVGDLVIERRLAQASKDLR</sequence>
<dbReference type="OrthoDB" id="3178147at2"/>
<evidence type="ECO:0000313" key="2">
    <source>
        <dbReference type="Proteomes" id="UP000278632"/>
    </source>
</evidence>
<dbReference type="InterPro" id="IPR052712">
    <property type="entry name" value="Acid_resist_chaperone_HdeD"/>
</dbReference>